<dbReference type="SUPFAM" id="SSF53300">
    <property type="entry name" value="vWA-like"/>
    <property type="match status" value="1"/>
</dbReference>
<dbReference type="STRING" id="5722.A2FWK5"/>
<dbReference type="FunCoup" id="A2FWK5">
    <property type="interactions" value="696"/>
</dbReference>
<dbReference type="InParanoid" id="A2FWK5"/>
<dbReference type="KEGG" id="tva:75666319"/>
<dbReference type="PANTHER" id="PTHR10223">
    <property type="entry name" value="26S PROTEASOME NON-ATPASE REGULATORY SUBUNIT 4"/>
    <property type="match status" value="1"/>
</dbReference>
<dbReference type="InterPro" id="IPR036465">
    <property type="entry name" value="vWFA_dom_sf"/>
</dbReference>
<dbReference type="Proteomes" id="UP000001542">
    <property type="component" value="Unassembled WGS sequence"/>
</dbReference>
<evidence type="ECO:0000313" key="3">
    <source>
        <dbReference type="Proteomes" id="UP000001542"/>
    </source>
</evidence>
<dbReference type="VEuPathDB" id="TrichDB:TVAG_328160"/>
<proteinExistence type="predicted"/>
<reference evidence="2" key="1">
    <citation type="submission" date="2006-10" db="EMBL/GenBank/DDBJ databases">
        <authorList>
            <person name="Amadeo P."/>
            <person name="Zhao Q."/>
            <person name="Wortman J."/>
            <person name="Fraser-Liggett C."/>
            <person name="Carlton J."/>
        </authorList>
    </citation>
    <scope>NUCLEOTIDE SEQUENCE</scope>
    <source>
        <strain evidence="2">G3</strain>
    </source>
</reference>
<evidence type="ECO:0000313" key="2">
    <source>
        <dbReference type="EMBL" id="EAX90715.1"/>
    </source>
</evidence>
<protein>
    <submittedName>
        <fullName evidence="2">26S proteasome regulatory subunit rpn10-related protein</fullName>
    </submittedName>
</protein>
<reference evidence="2" key="2">
    <citation type="journal article" date="2007" name="Science">
        <title>Draft genome sequence of the sexually transmitted pathogen Trichomonas vaginalis.</title>
        <authorList>
            <person name="Carlton J.M."/>
            <person name="Hirt R.P."/>
            <person name="Silva J.C."/>
            <person name="Delcher A.L."/>
            <person name="Schatz M."/>
            <person name="Zhao Q."/>
            <person name="Wortman J.R."/>
            <person name="Bidwell S.L."/>
            <person name="Alsmark U.C.M."/>
            <person name="Besteiro S."/>
            <person name="Sicheritz-Ponten T."/>
            <person name="Noel C.J."/>
            <person name="Dacks J.B."/>
            <person name="Foster P.G."/>
            <person name="Simillion C."/>
            <person name="Van de Peer Y."/>
            <person name="Miranda-Saavedra D."/>
            <person name="Barton G.J."/>
            <person name="Westrop G.D."/>
            <person name="Mueller S."/>
            <person name="Dessi D."/>
            <person name="Fiori P.L."/>
            <person name="Ren Q."/>
            <person name="Paulsen I."/>
            <person name="Zhang H."/>
            <person name="Bastida-Corcuera F.D."/>
            <person name="Simoes-Barbosa A."/>
            <person name="Brown M.T."/>
            <person name="Hayes R.D."/>
            <person name="Mukherjee M."/>
            <person name="Okumura C.Y."/>
            <person name="Schneider R."/>
            <person name="Smith A.J."/>
            <person name="Vanacova S."/>
            <person name="Villalvazo M."/>
            <person name="Haas B.J."/>
            <person name="Pertea M."/>
            <person name="Feldblyum T.V."/>
            <person name="Utterback T.R."/>
            <person name="Shu C.L."/>
            <person name="Osoegawa K."/>
            <person name="de Jong P.J."/>
            <person name="Hrdy I."/>
            <person name="Horvathova L."/>
            <person name="Zubacova Z."/>
            <person name="Dolezal P."/>
            <person name="Malik S.B."/>
            <person name="Logsdon J.M. Jr."/>
            <person name="Henze K."/>
            <person name="Gupta A."/>
            <person name="Wang C.C."/>
            <person name="Dunne R.L."/>
            <person name="Upcroft J.A."/>
            <person name="Upcroft P."/>
            <person name="White O."/>
            <person name="Salzberg S.L."/>
            <person name="Tang P."/>
            <person name="Chiu C.-H."/>
            <person name="Lee Y.-S."/>
            <person name="Embley T.M."/>
            <person name="Coombs G.H."/>
            <person name="Mottram J.C."/>
            <person name="Tachezy J."/>
            <person name="Fraser-Liggett C.M."/>
            <person name="Johnson P.J."/>
        </authorList>
    </citation>
    <scope>NUCLEOTIDE SEQUENCE [LARGE SCALE GENOMIC DNA]</scope>
    <source>
        <strain evidence="2">G3</strain>
    </source>
</reference>
<dbReference type="Gene3D" id="3.40.50.410">
    <property type="entry name" value="von Willebrand factor, type A domain"/>
    <property type="match status" value="1"/>
</dbReference>
<dbReference type="InterPro" id="IPR002035">
    <property type="entry name" value="VWF_A"/>
</dbReference>
<evidence type="ECO:0000259" key="1">
    <source>
        <dbReference type="PROSITE" id="PS50234"/>
    </source>
</evidence>
<dbReference type="GO" id="GO:0031593">
    <property type="term" value="F:polyubiquitin modification-dependent protein binding"/>
    <property type="evidence" value="ECO:0000318"/>
    <property type="project" value="GO_Central"/>
</dbReference>
<dbReference type="OMA" id="RIVIFNC"/>
<keyword evidence="3" id="KW-1185">Reference proteome</keyword>
<dbReference type="RefSeq" id="XP_001303645.1">
    <property type="nucleotide sequence ID" value="XM_001303644.1"/>
</dbReference>
<organism evidence="2 3">
    <name type="scientific">Trichomonas vaginalis (strain ATCC PRA-98 / G3)</name>
    <dbReference type="NCBI Taxonomy" id="412133"/>
    <lineage>
        <taxon>Eukaryota</taxon>
        <taxon>Metamonada</taxon>
        <taxon>Parabasalia</taxon>
        <taxon>Trichomonadida</taxon>
        <taxon>Trichomonadidae</taxon>
        <taxon>Trichomonas</taxon>
    </lineage>
</organism>
<dbReference type="PROSITE" id="PS50234">
    <property type="entry name" value="VWFA"/>
    <property type="match status" value="1"/>
</dbReference>
<dbReference type="GO" id="GO:0005634">
    <property type="term" value="C:nucleus"/>
    <property type="evidence" value="ECO:0000318"/>
    <property type="project" value="GO_Central"/>
</dbReference>
<name>A2FWK5_TRIV3</name>
<dbReference type="GO" id="GO:0008540">
    <property type="term" value="C:proteasome regulatory particle, base subcomplex"/>
    <property type="evidence" value="ECO:0000318"/>
    <property type="project" value="GO_Central"/>
</dbReference>
<dbReference type="AlphaFoldDB" id="A2FWK5"/>
<dbReference type="PANTHER" id="PTHR10223:SF0">
    <property type="entry name" value="26S PROTEASOME NON-ATPASE REGULATORY SUBUNIT 4"/>
    <property type="match status" value="1"/>
</dbReference>
<gene>
    <name evidence="2" type="ORF">TVAG_328160</name>
</gene>
<dbReference type="eggNOG" id="KOG2884">
    <property type="taxonomic scope" value="Eukaryota"/>
</dbReference>
<dbReference type="OrthoDB" id="1731724at2759"/>
<dbReference type="GO" id="GO:0043161">
    <property type="term" value="P:proteasome-mediated ubiquitin-dependent protein catabolic process"/>
    <property type="evidence" value="ECO:0000318"/>
    <property type="project" value="GO_Central"/>
</dbReference>
<dbReference type="InterPro" id="IPR027040">
    <property type="entry name" value="PSMD4"/>
</dbReference>
<keyword evidence="2" id="KW-0647">Proteasome</keyword>
<dbReference type="VEuPathDB" id="TrichDB:TVAGG3_0675010"/>
<feature type="domain" description="VWFA" evidence="1">
    <location>
        <begin position="8"/>
        <end position="188"/>
    </location>
</feature>
<sequence length="231" mass="25562">MAYDEPEAIIFLIDNSDTSINGDFDPSRLDAQKLACERLASYNLKQSPQTEIAIGSIGSECFGIQQSLLNTTSKLHKTFDKIYPGGEALVTKGLLCAMLALKYASRFITSKRIVLFLGSKNNLTNDDAKSIIEKANDENISIDIIAFGTEVDKLGVLEMITRYTYSESFYIRIRNSHNILSDSVLSSVLGPGSTQNQPESFEEDDELTAAIKASLEDSDDNDFYNTNEEII</sequence>
<accession>A2FWK5</accession>
<dbReference type="SMR" id="A2FWK5"/>
<dbReference type="Pfam" id="PF13519">
    <property type="entry name" value="VWA_2"/>
    <property type="match status" value="1"/>
</dbReference>
<dbReference type="GO" id="GO:0005829">
    <property type="term" value="C:cytosol"/>
    <property type="evidence" value="ECO:0000318"/>
    <property type="project" value="GO_Central"/>
</dbReference>
<dbReference type="EMBL" id="DS114087">
    <property type="protein sequence ID" value="EAX90715.1"/>
    <property type="molecule type" value="Genomic_DNA"/>
</dbReference>